<dbReference type="Proteomes" id="UP000886998">
    <property type="component" value="Unassembled WGS sequence"/>
</dbReference>
<accession>A0A8X7BY25</accession>
<dbReference type="InterPro" id="IPR041373">
    <property type="entry name" value="RT_RNaseH"/>
</dbReference>
<feature type="domain" description="Reverse transcriptase RNase H-like" evidence="7">
    <location>
        <begin position="292"/>
        <end position="337"/>
    </location>
</feature>
<keyword evidence="5" id="KW-0378">Hydrolase</keyword>
<evidence type="ECO:0000259" key="7">
    <source>
        <dbReference type="Pfam" id="PF17917"/>
    </source>
</evidence>
<dbReference type="GO" id="GO:0004519">
    <property type="term" value="F:endonuclease activity"/>
    <property type="evidence" value="ECO:0007669"/>
    <property type="project" value="UniProtKB-KW"/>
</dbReference>
<dbReference type="InterPro" id="IPR043502">
    <property type="entry name" value="DNA/RNA_pol_sf"/>
</dbReference>
<dbReference type="PANTHER" id="PTHR37984:SF5">
    <property type="entry name" value="PROTEIN NYNRIN-LIKE"/>
    <property type="match status" value="1"/>
</dbReference>
<dbReference type="GO" id="GO:0016787">
    <property type="term" value="F:hydrolase activity"/>
    <property type="evidence" value="ECO:0007669"/>
    <property type="project" value="UniProtKB-KW"/>
</dbReference>
<protein>
    <submittedName>
        <fullName evidence="8">Retrotransposable element Tf2 protein type 1</fullName>
    </submittedName>
</protein>
<keyword evidence="2" id="KW-0548">Nucleotidyltransferase</keyword>
<reference evidence="8" key="1">
    <citation type="submission" date="2020-08" db="EMBL/GenBank/DDBJ databases">
        <title>Multicomponent nature underlies the extraordinary mechanical properties of spider dragline silk.</title>
        <authorList>
            <person name="Kono N."/>
            <person name="Nakamura H."/>
            <person name="Mori M."/>
            <person name="Yoshida Y."/>
            <person name="Ohtoshi R."/>
            <person name="Malay A.D."/>
            <person name="Moran D.A.P."/>
            <person name="Tomita M."/>
            <person name="Numata K."/>
            <person name="Arakawa K."/>
        </authorList>
    </citation>
    <scope>NUCLEOTIDE SEQUENCE</scope>
</reference>
<dbReference type="AlphaFoldDB" id="A0A8X7BY25"/>
<gene>
    <name evidence="8" type="primary">Tf2-1_2</name>
    <name evidence="8" type="ORF">TNIN_269891</name>
</gene>
<evidence type="ECO:0000256" key="2">
    <source>
        <dbReference type="ARBA" id="ARBA00022695"/>
    </source>
</evidence>
<dbReference type="SUPFAM" id="SSF56672">
    <property type="entry name" value="DNA/RNA polymerases"/>
    <property type="match status" value="1"/>
</dbReference>
<dbReference type="EMBL" id="BMAV01005638">
    <property type="protein sequence ID" value="GFY46847.1"/>
    <property type="molecule type" value="Genomic_DNA"/>
</dbReference>
<dbReference type="Pfam" id="PF17917">
    <property type="entry name" value="RT_RNaseH"/>
    <property type="match status" value="1"/>
</dbReference>
<evidence type="ECO:0000256" key="6">
    <source>
        <dbReference type="ARBA" id="ARBA00022918"/>
    </source>
</evidence>
<dbReference type="OrthoDB" id="6434749at2759"/>
<evidence type="ECO:0000313" key="8">
    <source>
        <dbReference type="EMBL" id="GFY46847.1"/>
    </source>
</evidence>
<evidence type="ECO:0000256" key="4">
    <source>
        <dbReference type="ARBA" id="ARBA00022759"/>
    </source>
</evidence>
<evidence type="ECO:0000256" key="3">
    <source>
        <dbReference type="ARBA" id="ARBA00022722"/>
    </source>
</evidence>
<sequence length="429" mass="47771">MGDMADRIMEVPLLTSMLSVNSINPMVASASLSVSVTLESLAERVEDLAQQLKLLQTRSSSRALSNSFRRRFSGSPRRNLASQDPNFQLKAANNSIKTYGFLTLPLDLRLRRHFSWQFVIADVPLPIIGSDFLAHYGLLPDCKHKLLLDRITSLSVIGQSTGHSMLSIKIISGESSPCDHILKEYPTLTRPAGTLRNISHSTVHHIRTTPGPPVFCRPRRLAPERMKIAKAEFEAMVLEGAARRLRGAQPLTWTSELDTAFSKCKEALSEVTLLMHPAADVPLGLFTDASACHWPAYYRELFAIYSAVQHFRHVLEAQHCTIYTDHKPITYAFLQHHEKLPPVQLNQLSFIGQFTTDIQHISGADNVVADAFSCISYIAPPPVDLKAIAEAQKGDTELLDLQTSDNTLKLKKSEFLLLNDAEFLMLCMG</sequence>
<name>A0A8X7BY25_9ARAC</name>
<evidence type="ECO:0000313" key="9">
    <source>
        <dbReference type="Proteomes" id="UP000886998"/>
    </source>
</evidence>
<organism evidence="8 9">
    <name type="scientific">Trichonephila inaurata madagascariensis</name>
    <dbReference type="NCBI Taxonomy" id="2747483"/>
    <lineage>
        <taxon>Eukaryota</taxon>
        <taxon>Metazoa</taxon>
        <taxon>Ecdysozoa</taxon>
        <taxon>Arthropoda</taxon>
        <taxon>Chelicerata</taxon>
        <taxon>Arachnida</taxon>
        <taxon>Araneae</taxon>
        <taxon>Araneomorphae</taxon>
        <taxon>Entelegynae</taxon>
        <taxon>Araneoidea</taxon>
        <taxon>Nephilidae</taxon>
        <taxon>Trichonephila</taxon>
        <taxon>Trichonephila inaurata</taxon>
    </lineage>
</organism>
<keyword evidence="1" id="KW-0808">Transferase</keyword>
<dbReference type="PANTHER" id="PTHR37984">
    <property type="entry name" value="PROTEIN CBG26694"/>
    <property type="match status" value="1"/>
</dbReference>
<dbReference type="InterPro" id="IPR050951">
    <property type="entry name" value="Retrovirus_Pol_polyprotein"/>
</dbReference>
<evidence type="ECO:0000256" key="5">
    <source>
        <dbReference type="ARBA" id="ARBA00022801"/>
    </source>
</evidence>
<proteinExistence type="predicted"/>
<evidence type="ECO:0000256" key="1">
    <source>
        <dbReference type="ARBA" id="ARBA00022679"/>
    </source>
</evidence>
<keyword evidence="9" id="KW-1185">Reference proteome</keyword>
<dbReference type="GO" id="GO:0003964">
    <property type="term" value="F:RNA-directed DNA polymerase activity"/>
    <property type="evidence" value="ECO:0007669"/>
    <property type="project" value="UniProtKB-KW"/>
</dbReference>
<keyword evidence="4" id="KW-0255">Endonuclease</keyword>
<keyword evidence="6" id="KW-0695">RNA-directed DNA polymerase</keyword>
<keyword evidence="3" id="KW-0540">Nuclease</keyword>
<comment type="caution">
    <text evidence="8">The sequence shown here is derived from an EMBL/GenBank/DDBJ whole genome shotgun (WGS) entry which is preliminary data.</text>
</comment>